<feature type="region of interest" description="Disordered" evidence="1">
    <location>
        <begin position="84"/>
        <end position="125"/>
    </location>
</feature>
<accession>A0A232FIF2</accession>
<name>A0A232FIF2_9HYME</name>
<evidence type="ECO:0000313" key="2">
    <source>
        <dbReference type="EMBL" id="OXU30373.1"/>
    </source>
</evidence>
<keyword evidence="3" id="KW-1185">Reference proteome</keyword>
<evidence type="ECO:0000256" key="1">
    <source>
        <dbReference type="SAM" id="MobiDB-lite"/>
    </source>
</evidence>
<proteinExistence type="predicted"/>
<gene>
    <name evidence="2" type="ORF">TSAR_009264</name>
</gene>
<dbReference type="AlphaFoldDB" id="A0A232FIF2"/>
<comment type="caution">
    <text evidence="2">The sequence shown here is derived from an EMBL/GenBank/DDBJ whole genome shotgun (WGS) entry which is preliminary data.</text>
</comment>
<evidence type="ECO:0000313" key="3">
    <source>
        <dbReference type="Proteomes" id="UP000215335"/>
    </source>
</evidence>
<feature type="compositionally biased region" description="Basic and acidic residues" evidence="1">
    <location>
        <begin position="84"/>
        <end position="93"/>
    </location>
</feature>
<sequence length="271" mass="31856">MKTEESRGDFYRLSSRDDRFESESVREASSGLISGSDYHYYSYRKKCLEYVHFCVKSKRAFGLGSNNTDRCDFDDLTSESRDYRHTKAEEDYKSNSSSTEESAGVRVSRSLENNSRRVKEISTRSCESRRKHNGAYFESQKFNRDESLSSRKTVRRIDNFEKEENTRYAKSTTIEETLKMSKSIRSVKIRSTHEPTSINRLEMARVKKCAQILFRDSADDEKRTASEFLCNKDDTRLHAFESACNEISVRVERVTWICKIRITVRRRERFC</sequence>
<reference evidence="2 3" key="1">
    <citation type="journal article" date="2017" name="Curr. Biol.">
        <title>The Evolution of Venom by Co-option of Single-Copy Genes.</title>
        <authorList>
            <person name="Martinson E.O."/>
            <person name="Mrinalini"/>
            <person name="Kelkar Y.D."/>
            <person name="Chang C.H."/>
            <person name="Werren J.H."/>
        </authorList>
    </citation>
    <scope>NUCLEOTIDE SEQUENCE [LARGE SCALE GENOMIC DNA]</scope>
    <source>
        <strain evidence="2 3">Alberta</strain>
        <tissue evidence="2">Whole body</tissue>
    </source>
</reference>
<protein>
    <submittedName>
        <fullName evidence="2">Uncharacterized protein</fullName>
    </submittedName>
</protein>
<feature type="compositionally biased region" description="Basic and acidic residues" evidence="1">
    <location>
        <begin position="114"/>
        <end position="125"/>
    </location>
</feature>
<dbReference type="EMBL" id="NNAY01000166">
    <property type="protein sequence ID" value="OXU30373.1"/>
    <property type="molecule type" value="Genomic_DNA"/>
</dbReference>
<dbReference type="Proteomes" id="UP000215335">
    <property type="component" value="Unassembled WGS sequence"/>
</dbReference>
<organism evidence="2 3">
    <name type="scientific">Trichomalopsis sarcophagae</name>
    <dbReference type="NCBI Taxonomy" id="543379"/>
    <lineage>
        <taxon>Eukaryota</taxon>
        <taxon>Metazoa</taxon>
        <taxon>Ecdysozoa</taxon>
        <taxon>Arthropoda</taxon>
        <taxon>Hexapoda</taxon>
        <taxon>Insecta</taxon>
        <taxon>Pterygota</taxon>
        <taxon>Neoptera</taxon>
        <taxon>Endopterygota</taxon>
        <taxon>Hymenoptera</taxon>
        <taxon>Apocrita</taxon>
        <taxon>Proctotrupomorpha</taxon>
        <taxon>Chalcidoidea</taxon>
        <taxon>Pteromalidae</taxon>
        <taxon>Pteromalinae</taxon>
        <taxon>Trichomalopsis</taxon>
    </lineage>
</organism>